<evidence type="ECO:0000256" key="8">
    <source>
        <dbReference type="HAMAP-Rule" id="MF_01161"/>
    </source>
</evidence>
<dbReference type="CDD" id="cd01992">
    <property type="entry name" value="TilS_N"/>
    <property type="match status" value="1"/>
</dbReference>
<dbReference type="Pfam" id="PF09179">
    <property type="entry name" value="TilS"/>
    <property type="match status" value="1"/>
</dbReference>
<feature type="binding site" evidence="8">
    <location>
        <begin position="35"/>
        <end position="40"/>
    </location>
    <ligand>
        <name>ATP</name>
        <dbReference type="ChEBI" id="CHEBI:30616"/>
    </ligand>
</feature>
<comment type="domain">
    <text evidence="8">The N-terminal region contains the highly conserved SGGXDS motif, predicted to be a P-loop motif involved in ATP binding.</text>
</comment>
<evidence type="ECO:0000256" key="4">
    <source>
        <dbReference type="ARBA" id="ARBA00022694"/>
    </source>
</evidence>
<evidence type="ECO:0000313" key="11">
    <source>
        <dbReference type="Proteomes" id="UP001143391"/>
    </source>
</evidence>
<dbReference type="SMART" id="SM00977">
    <property type="entry name" value="TilS_C"/>
    <property type="match status" value="1"/>
</dbReference>
<dbReference type="EC" id="6.3.4.19" evidence="8"/>
<evidence type="ECO:0000256" key="7">
    <source>
        <dbReference type="ARBA" id="ARBA00048539"/>
    </source>
</evidence>
<evidence type="ECO:0000259" key="9">
    <source>
        <dbReference type="SMART" id="SM00977"/>
    </source>
</evidence>
<dbReference type="PANTHER" id="PTHR43033">
    <property type="entry name" value="TRNA(ILE)-LYSIDINE SYNTHASE-RELATED"/>
    <property type="match status" value="1"/>
</dbReference>
<keyword evidence="4 8" id="KW-0819">tRNA processing</keyword>
<evidence type="ECO:0000256" key="2">
    <source>
        <dbReference type="ARBA" id="ARBA00022490"/>
    </source>
</evidence>
<organism evidence="10 11">
    <name type="scientific">Marinobacter iranensis</name>
    <dbReference type="NCBI Taxonomy" id="2962607"/>
    <lineage>
        <taxon>Bacteria</taxon>
        <taxon>Pseudomonadati</taxon>
        <taxon>Pseudomonadota</taxon>
        <taxon>Gammaproteobacteria</taxon>
        <taxon>Pseudomonadales</taxon>
        <taxon>Marinobacteraceae</taxon>
        <taxon>Marinobacter</taxon>
    </lineage>
</organism>
<dbReference type="Gene3D" id="3.40.50.620">
    <property type="entry name" value="HUPs"/>
    <property type="match status" value="1"/>
</dbReference>
<comment type="similarity">
    <text evidence="8">Belongs to the tRNA(Ile)-lysidine synthase family.</text>
</comment>
<dbReference type="NCBIfam" id="TIGR02432">
    <property type="entry name" value="lysidine_TilS_N"/>
    <property type="match status" value="1"/>
</dbReference>
<protein>
    <recommendedName>
        <fullName evidence="8">tRNA(Ile)-lysidine synthase</fullName>
        <ecNumber evidence="8">6.3.4.19</ecNumber>
    </recommendedName>
    <alternativeName>
        <fullName evidence="8">tRNA(Ile)-2-lysyl-cytidine synthase</fullName>
    </alternativeName>
    <alternativeName>
        <fullName evidence="8">tRNA(Ile)-lysidine synthetase</fullName>
    </alternativeName>
</protein>
<reference evidence="10" key="1">
    <citation type="submission" date="2022-07" db="EMBL/GenBank/DDBJ databases">
        <title>Marinobacter iranensis a new bacterium isolate from a hipersaline lake in Iran.</title>
        <authorList>
            <person name="Mohammad A.M.A."/>
            <person name="Cristina S.-P."/>
            <person name="Antonio V."/>
        </authorList>
    </citation>
    <scope>NUCLEOTIDE SEQUENCE</scope>
    <source>
        <strain evidence="10">71-i</strain>
    </source>
</reference>
<dbReference type="PANTHER" id="PTHR43033:SF1">
    <property type="entry name" value="TRNA(ILE)-LYSIDINE SYNTHASE-RELATED"/>
    <property type="match status" value="1"/>
</dbReference>
<dbReference type="HAMAP" id="MF_01161">
    <property type="entry name" value="tRNA_Ile_lys_synt"/>
    <property type="match status" value="1"/>
</dbReference>
<evidence type="ECO:0000256" key="1">
    <source>
        <dbReference type="ARBA" id="ARBA00004496"/>
    </source>
</evidence>
<dbReference type="Pfam" id="PF11734">
    <property type="entry name" value="TilS_C"/>
    <property type="match status" value="1"/>
</dbReference>
<feature type="domain" description="Lysidine-tRNA(Ile) synthetase C-terminal" evidence="9">
    <location>
        <begin position="371"/>
        <end position="448"/>
    </location>
</feature>
<keyword evidence="11" id="KW-1185">Reference proteome</keyword>
<dbReference type="SUPFAM" id="SSF56037">
    <property type="entry name" value="PheT/TilS domain"/>
    <property type="match status" value="1"/>
</dbReference>
<dbReference type="GO" id="GO:0032267">
    <property type="term" value="F:tRNA(Ile)-lysidine synthase activity"/>
    <property type="evidence" value="ECO:0007669"/>
    <property type="project" value="UniProtKB-EC"/>
</dbReference>
<dbReference type="Pfam" id="PF01171">
    <property type="entry name" value="ATP_bind_3"/>
    <property type="match status" value="1"/>
</dbReference>
<dbReference type="NCBIfam" id="TIGR02433">
    <property type="entry name" value="lysidine_TilS_C"/>
    <property type="match status" value="1"/>
</dbReference>
<dbReference type="RefSeq" id="WP_275709965.1">
    <property type="nucleotide sequence ID" value="NZ_JANCMW010000017.1"/>
</dbReference>
<keyword evidence="5 8" id="KW-0547">Nucleotide-binding</keyword>
<dbReference type="InterPro" id="IPR014729">
    <property type="entry name" value="Rossmann-like_a/b/a_fold"/>
</dbReference>
<proteinExistence type="inferred from homology"/>
<sequence length="453" mass="50422">MTRAGKSGSGSDWPEALCAPVRHLPSHSHLRIALSGGMDSVLLLHVVARLYAHTGQVSAFHVNHQLQPNAGHTERFCQEICRELGVPLDIRRVIVSGRETPESDTSGGIEEAARNARYQAFEDILAPGELLLMAHHGDDQAETVLFRLLRGTGVAGLGGMPRTRPLGEGWLYRPLLNFSRAELQGWATAQGIDWVDDPSNTDERFDRNFLRHSILPLLKSRWPSLVSRIGHSARSCREGDELAGKLAEIRFHQCADDSGALRLSAVASLSLAEQKNLLRWWVKRHRHEPPAISDWPLVLADFMSAPADREPELRGPGFVIRRYREKLYLVPEFTALPAGKPALVPDQELVWGEWRLKLTGAGKRKTPAPEIRISTRAGGERIRPTPDGPSKSLKNWLQEKNVPPWERARLPLLLEVEDGHEEVVGAGDLWLSGKYCGEAPASGWRIVVERECN</sequence>
<comment type="function">
    <text evidence="8">Ligates lysine onto the cytidine present at position 34 of the AUA codon-specific tRNA(Ile) that contains the anticodon CAU, in an ATP-dependent manner. Cytidine is converted to lysidine, thus changing the amino acid specificity of the tRNA from methionine to isoleucine.</text>
</comment>
<dbReference type="Proteomes" id="UP001143391">
    <property type="component" value="Unassembled WGS sequence"/>
</dbReference>
<dbReference type="InterPro" id="IPR012094">
    <property type="entry name" value="tRNA_Ile_lys_synt"/>
</dbReference>
<evidence type="ECO:0000256" key="6">
    <source>
        <dbReference type="ARBA" id="ARBA00022840"/>
    </source>
</evidence>
<dbReference type="InterPro" id="IPR015262">
    <property type="entry name" value="tRNA_Ile_lys_synt_subst-bd"/>
</dbReference>
<comment type="caution">
    <text evidence="10">The sequence shown here is derived from an EMBL/GenBank/DDBJ whole genome shotgun (WGS) entry which is preliminary data.</text>
</comment>
<evidence type="ECO:0000256" key="5">
    <source>
        <dbReference type="ARBA" id="ARBA00022741"/>
    </source>
</evidence>
<keyword evidence="3 8" id="KW-0436">Ligase</keyword>
<keyword evidence="2 8" id="KW-0963">Cytoplasm</keyword>
<name>A0ABT5YG31_9GAMM</name>
<dbReference type="SUPFAM" id="SSF82829">
    <property type="entry name" value="MesJ substrate recognition domain-like"/>
    <property type="match status" value="1"/>
</dbReference>
<comment type="catalytic activity">
    <reaction evidence="7 8">
        <text>cytidine(34) in tRNA(Ile2) + L-lysine + ATP = lysidine(34) in tRNA(Ile2) + AMP + diphosphate + H(+)</text>
        <dbReference type="Rhea" id="RHEA:43744"/>
        <dbReference type="Rhea" id="RHEA-COMP:10625"/>
        <dbReference type="Rhea" id="RHEA-COMP:10670"/>
        <dbReference type="ChEBI" id="CHEBI:15378"/>
        <dbReference type="ChEBI" id="CHEBI:30616"/>
        <dbReference type="ChEBI" id="CHEBI:32551"/>
        <dbReference type="ChEBI" id="CHEBI:33019"/>
        <dbReference type="ChEBI" id="CHEBI:82748"/>
        <dbReference type="ChEBI" id="CHEBI:83665"/>
        <dbReference type="ChEBI" id="CHEBI:456215"/>
        <dbReference type="EC" id="6.3.4.19"/>
    </reaction>
</comment>
<dbReference type="SUPFAM" id="SSF52402">
    <property type="entry name" value="Adenine nucleotide alpha hydrolases-like"/>
    <property type="match status" value="1"/>
</dbReference>
<keyword evidence="6 8" id="KW-0067">ATP-binding</keyword>
<dbReference type="Gene3D" id="1.20.59.20">
    <property type="match status" value="1"/>
</dbReference>
<dbReference type="EMBL" id="JANCMW010000017">
    <property type="protein sequence ID" value="MDF0752547.1"/>
    <property type="molecule type" value="Genomic_DNA"/>
</dbReference>
<dbReference type="InterPro" id="IPR011063">
    <property type="entry name" value="TilS/TtcA_N"/>
</dbReference>
<gene>
    <name evidence="8 10" type="primary">tilS</name>
    <name evidence="10" type="ORF">NLU14_20170</name>
</gene>
<comment type="subcellular location">
    <subcellularLocation>
        <location evidence="1 8">Cytoplasm</location>
    </subcellularLocation>
</comment>
<accession>A0ABT5YG31</accession>
<evidence type="ECO:0000313" key="10">
    <source>
        <dbReference type="EMBL" id="MDF0752547.1"/>
    </source>
</evidence>
<dbReference type="InterPro" id="IPR012796">
    <property type="entry name" value="Lysidine-tRNA-synth_C"/>
</dbReference>
<evidence type="ECO:0000256" key="3">
    <source>
        <dbReference type="ARBA" id="ARBA00022598"/>
    </source>
</evidence>
<dbReference type="InterPro" id="IPR012795">
    <property type="entry name" value="tRNA_Ile_lys_synt_N"/>
</dbReference>